<proteinExistence type="predicted"/>
<reference evidence="3" key="1">
    <citation type="submission" date="2023-01" db="EMBL/GenBank/DDBJ databases">
        <title>Genome assembly of the deep-sea coral Lophelia pertusa.</title>
        <authorList>
            <person name="Herrera S."/>
            <person name="Cordes E."/>
        </authorList>
    </citation>
    <scope>NUCLEOTIDE SEQUENCE</scope>
    <source>
        <strain evidence="3">USNM1676648</strain>
        <tissue evidence="3">Polyp</tissue>
    </source>
</reference>
<evidence type="ECO:0000313" key="3">
    <source>
        <dbReference type="EMBL" id="KAJ7375126.1"/>
    </source>
</evidence>
<sequence>MAEEEVLTRSHFIYNTWKVQYPDVITPKSNGNGQERQEQEQEHEQEMQTPLDLLLAGYSGNQQINTQSNSSLQIKNPDGPLAGPLAAQESSMFLKLAQLAKVDLQVRNLRPFKGKAEMPWTGWGDQAGVGIDEKGASNSANIRESRKARVTAEPGEGYTIILRYADGKRMGRRFEKTAFFQEVYDWAGSMEDVPLHFTIQSIKRVMNHTDALQGDAILDLNERVSSL</sequence>
<dbReference type="Proteomes" id="UP001163046">
    <property type="component" value="Unassembled WGS sequence"/>
</dbReference>
<comment type="caution">
    <text evidence="3">The sequence shown here is derived from an EMBL/GenBank/DDBJ whole genome shotgun (WGS) entry which is preliminary data.</text>
</comment>
<keyword evidence="4" id="KW-1185">Reference proteome</keyword>
<accession>A0A9W9Z542</accession>
<feature type="compositionally biased region" description="Basic and acidic residues" evidence="1">
    <location>
        <begin position="35"/>
        <end position="46"/>
    </location>
</feature>
<feature type="region of interest" description="Disordered" evidence="1">
    <location>
        <begin position="24"/>
        <end position="47"/>
    </location>
</feature>
<dbReference type="EMBL" id="MU826826">
    <property type="protein sequence ID" value="KAJ7375126.1"/>
    <property type="molecule type" value="Genomic_DNA"/>
</dbReference>
<evidence type="ECO:0000259" key="2">
    <source>
        <dbReference type="PROSITE" id="PS50033"/>
    </source>
</evidence>
<dbReference type="SUPFAM" id="SSF54236">
    <property type="entry name" value="Ubiquitin-like"/>
    <property type="match status" value="1"/>
</dbReference>
<dbReference type="Gene3D" id="3.10.20.90">
    <property type="entry name" value="Phosphatidylinositol 3-kinase Catalytic Subunit, Chain A, domain 1"/>
    <property type="match status" value="1"/>
</dbReference>
<dbReference type="InterPro" id="IPR001012">
    <property type="entry name" value="UBX_dom"/>
</dbReference>
<dbReference type="Pfam" id="PF00789">
    <property type="entry name" value="UBX"/>
    <property type="match status" value="1"/>
</dbReference>
<dbReference type="OrthoDB" id="5983225at2759"/>
<name>A0A9W9Z542_9CNID</name>
<evidence type="ECO:0000313" key="4">
    <source>
        <dbReference type="Proteomes" id="UP001163046"/>
    </source>
</evidence>
<evidence type="ECO:0000256" key="1">
    <source>
        <dbReference type="SAM" id="MobiDB-lite"/>
    </source>
</evidence>
<feature type="domain" description="UBX" evidence="2">
    <location>
        <begin position="153"/>
        <end position="186"/>
    </location>
</feature>
<organism evidence="3 4">
    <name type="scientific">Desmophyllum pertusum</name>
    <dbReference type="NCBI Taxonomy" id="174260"/>
    <lineage>
        <taxon>Eukaryota</taxon>
        <taxon>Metazoa</taxon>
        <taxon>Cnidaria</taxon>
        <taxon>Anthozoa</taxon>
        <taxon>Hexacorallia</taxon>
        <taxon>Scleractinia</taxon>
        <taxon>Caryophylliina</taxon>
        <taxon>Caryophylliidae</taxon>
        <taxon>Desmophyllum</taxon>
    </lineage>
</organism>
<dbReference type="PROSITE" id="PS50033">
    <property type="entry name" value="UBX"/>
    <property type="match status" value="1"/>
</dbReference>
<dbReference type="InterPro" id="IPR029071">
    <property type="entry name" value="Ubiquitin-like_domsf"/>
</dbReference>
<gene>
    <name evidence="3" type="ORF">OS493_001864</name>
</gene>
<dbReference type="AlphaFoldDB" id="A0A9W9Z542"/>
<protein>
    <recommendedName>
        <fullName evidence="2">UBX domain-containing protein</fullName>
    </recommendedName>
</protein>